<dbReference type="Pfam" id="PF00378">
    <property type="entry name" value="ECH_1"/>
    <property type="match status" value="1"/>
</dbReference>
<name>A0A853BC95_9PSEU</name>
<dbReference type="SUPFAM" id="SSF52096">
    <property type="entry name" value="ClpP/crotonase"/>
    <property type="match status" value="1"/>
</dbReference>
<dbReference type="FunFam" id="3.90.226.10:FF:000009">
    <property type="entry name" value="Carnitinyl-CoA dehydratase"/>
    <property type="match status" value="1"/>
</dbReference>
<protein>
    <recommendedName>
        <fullName evidence="2">enoyl-CoA hydratase</fullName>
        <ecNumber evidence="2">4.2.1.17</ecNumber>
    </recommendedName>
</protein>
<dbReference type="EMBL" id="JACCFK010000002">
    <property type="protein sequence ID" value="NYI93008.1"/>
    <property type="molecule type" value="Genomic_DNA"/>
</dbReference>
<evidence type="ECO:0000256" key="2">
    <source>
        <dbReference type="ARBA" id="ARBA00012076"/>
    </source>
</evidence>
<dbReference type="CDD" id="cd06558">
    <property type="entry name" value="crotonase-like"/>
    <property type="match status" value="1"/>
</dbReference>
<proteinExistence type="inferred from homology"/>
<dbReference type="Gene3D" id="3.90.226.10">
    <property type="entry name" value="2-enoyl-CoA Hydratase, Chain A, domain 1"/>
    <property type="match status" value="1"/>
</dbReference>
<keyword evidence="8" id="KW-1185">Reference proteome</keyword>
<dbReference type="AlphaFoldDB" id="A0A853BC95"/>
<comment type="catalytic activity">
    <reaction evidence="5">
        <text>a 4-saturated-(3S)-3-hydroxyacyl-CoA = a (3E)-enoyl-CoA + H2O</text>
        <dbReference type="Rhea" id="RHEA:20724"/>
        <dbReference type="ChEBI" id="CHEBI:15377"/>
        <dbReference type="ChEBI" id="CHEBI:58521"/>
        <dbReference type="ChEBI" id="CHEBI:137480"/>
        <dbReference type="EC" id="4.2.1.17"/>
    </reaction>
</comment>
<evidence type="ECO:0000256" key="3">
    <source>
        <dbReference type="ARBA" id="ARBA00023239"/>
    </source>
</evidence>
<comment type="catalytic activity">
    <reaction evidence="4">
        <text>a (3S)-3-hydroxyacyl-CoA = a (2E)-enoyl-CoA + H2O</text>
        <dbReference type="Rhea" id="RHEA:16105"/>
        <dbReference type="ChEBI" id="CHEBI:15377"/>
        <dbReference type="ChEBI" id="CHEBI:57318"/>
        <dbReference type="ChEBI" id="CHEBI:58856"/>
        <dbReference type="EC" id="4.2.1.17"/>
    </reaction>
</comment>
<sequence>MAEAAPRPVLVERTAPIAVVTINRPEKYNAINAEVVDALENALTELEGDRAVRAIVLTGAGRAFAAGADIAFYAGADRASFDAFTQRCNALCDRVARCAVPVVAAVNGLALGGGFELVLSCDVVVAADGASFGLPEVALGLLPGWGGTQRLTWHVGPNRAKWLVMSGERLDVEAAEAAGIVTHRCARDELAVRAAAVATTLAGQAPLAVAAIREAVTAAVPAAAQASAGAGFRLERAKLSALFESADGREGIAAFVHKRPPRFGGR</sequence>
<evidence type="ECO:0000313" key="8">
    <source>
        <dbReference type="Proteomes" id="UP000549616"/>
    </source>
</evidence>
<reference evidence="7 8" key="1">
    <citation type="submission" date="2020-07" db="EMBL/GenBank/DDBJ databases">
        <title>Sequencing the genomes of 1000 actinobacteria strains.</title>
        <authorList>
            <person name="Klenk H.-P."/>
        </authorList>
    </citation>
    <scope>NUCLEOTIDE SEQUENCE [LARGE SCALE GENOMIC DNA]</scope>
    <source>
        <strain evidence="7 8">DSM 104006</strain>
    </source>
</reference>
<organism evidence="7 8">
    <name type="scientific">Amycolatopsis endophytica</name>
    <dbReference type="NCBI Taxonomy" id="860233"/>
    <lineage>
        <taxon>Bacteria</taxon>
        <taxon>Bacillati</taxon>
        <taxon>Actinomycetota</taxon>
        <taxon>Actinomycetes</taxon>
        <taxon>Pseudonocardiales</taxon>
        <taxon>Pseudonocardiaceae</taxon>
        <taxon>Amycolatopsis</taxon>
    </lineage>
</organism>
<evidence type="ECO:0000256" key="5">
    <source>
        <dbReference type="ARBA" id="ARBA00023717"/>
    </source>
</evidence>
<dbReference type="PANTHER" id="PTHR11941">
    <property type="entry name" value="ENOYL-COA HYDRATASE-RELATED"/>
    <property type="match status" value="1"/>
</dbReference>
<keyword evidence="3" id="KW-0456">Lyase</keyword>
<gene>
    <name evidence="7" type="ORF">HNR02_006383</name>
</gene>
<dbReference type="Gene3D" id="1.10.12.10">
    <property type="entry name" value="Lyase 2-enoyl-coa Hydratase, Chain A, domain 2"/>
    <property type="match status" value="1"/>
</dbReference>
<dbReference type="GO" id="GO:0006635">
    <property type="term" value="P:fatty acid beta-oxidation"/>
    <property type="evidence" value="ECO:0007669"/>
    <property type="project" value="TreeGrafter"/>
</dbReference>
<dbReference type="GO" id="GO:0004300">
    <property type="term" value="F:enoyl-CoA hydratase activity"/>
    <property type="evidence" value="ECO:0007669"/>
    <property type="project" value="UniProtKB-EC"/>
</dbReference>
<dbReference type="PANTHER" id="PTHR11941:SF54">
    <property type="entry name" value="ENOYL-COA HYDRATASE, MITOCHONDRIAL"/>
    <property type="match status" value="1"/>
</dbReference>
<accession>A0A853BC95</accession>
<evidence type="ECO:0000313" key="7">
    <source>
        <dbReference type="EMBL" id="NYI93008.1"/>
    </source>
</evidence>
<dbReference type="Proteomes" id="UP000549616">
    <property type="component" value="Unassembled WGS sequence"/>
</dbReference>
<comment type="caution">
    <text evidence="7">The sequence shown here is derived from an EMBL/GenBank/DDBJ whole genome shotgun (WGS) entry which is preliminary data.</text>
</comment>
<dbReference type="InterPro" id="IPR029045">
    <property type="entry name" value="ClpP/crotonase-like_dom_sf"/>
</dbReference>
<evidence type="ECO:0000256" key="1">
    <source>
        <dbReference type="ARBA" id="ARBA00005254"/>
    </source>
</evidence>
<dbReference type="PROSITE" id="PS00166">
    <property type="entry name" value="ENOYL_COA_HYDRATASE"/>
    <property type="match status" value="1"/>
</dbReference>
<dbReference type="InterPro" id="IPR001753">
    <property type="entry name" value="Enoyl-CoA_hydra/iso"/>
</dbReference>
<dbReference type="EC" id="4.2.1.17" evidence="2"/>
<evidence type="ECO:0000256" key="4">
    <source>
        <dbReference type="ARBA" id="ARBA00023709"/>
    </source>
</evidence>
<dbReference type="InterPro" id="IPR018376">
    <property type="entry name" value="Enoyl-CoA_hyd/isom_CS"/>
</dbReference>
<comment type="similarity">
    <text evidence="1 6">Belongs to the enoyl-CoA hydratase/isomerase family.</text>
</comment>
<dbReference type="InterPro" id="IPR014748">
    <property type="entry name" value="Enoyl-CoA_hydra_C"/>
</dbReference>
<evidence type="ECO:0000256" key="6">
    <source>
        <dbReference type="RuleBase" id="RU003707"/>
    </source>
</evidence>
<dbReference type="RefSeq" id="WP_179777256.1">
    <property type="nucleotide sequence ID" value="NZ_JACCFK010000002.1"/>
</dbReference>